<accession>A0ABS6SEA1</accession>
<feature type="transmembrane region" description="Helical" evidence="1">
    <location>
        <begin position="851"/>
        <end position="871"/>
    </location>
</feature>
<dbReference type="PANTHER" id="PTHR32063:SF24">
    <property type="entry name" value="CATION EFFLUX SYSTEM (ACRB_ACRD_ACRF FAMILY)"/>
    <property type="match status" value="1"/>
</dbReference>
<feature type="transmembrane region" description="Helical" evidence="1">
    <location>
        <begin position="457"/>
        <end position="480"/>
    </location>
</feature>
<feature type="transmembrane region" description="Helical" evidence="1">
    <location>
        <begin position="425"/>
        <end position="445"/>
    </location>
</feature>
<feature type="transmembrane region" description="Helical" evidence="1">
    <location>
        <begin position="329"/>
        <end position="348"/>
    </location>
</feature>
<protein>
    <submittedName>
        <fullName evidence="2">Efflux RND transporter permease subunit</fullName>
    </submittedName>
</protein>
<evidence type="ECO:0000256" key="1">
    <source>
        <dbReference type="SAM" id="Phobius"/>
    </source>
</evidence>
<feature type="transmembrane region" description="Helical" evidence="1">
    <location>
        <begin position="948"/>
        <end position="969"/>
    </location>
</feature>
<feature type="transmembrane region" description="Helical" evidence="1">
    <location>
        <begin position="975"/>
        <end position="996"/>
    </location>
</feature>
<evidence type="ECO:0000313" key="2">
    <source>
        <dbReference type="EMBL" id="MBV7256714.1"/>
    </source>
</evidence>
<feature type="transmembrane region" description="Helical" evidence="1">
    <location>
        <begin position="521"/>
        <end position="544"/>
    </location>
</feature>
<sequence>MTGFAVRRWQLTLIIASLFAFLGMSALFTIPRTVDPHFDIPFIIVIASQPGADATDMEQTVAKPIEQALIQLDDVVEVSSNSADGLATIQVEFSWGVDSDEKYNDVIREVSAIRDRLPEGLADIEYRQARTTQSVLMQYALVSETASWKRMQKYAEDLQELMLRVEGVRQADVFGVADPEVRVAIDAARLSEYRIPSTAVAGAISQGGVDLPAGIVHSGEQRLNVDAGGAYRGLDEVGAVPLRAEGGAVVTIADVADVSWATDERLHIVRYNDERAVIVAAQQKNNVNGLTVQAGLEEAIEGFRAALPPDMRLEKAYDQTEEINDRMGMLLRDFGIALSLVLITLLPLGPRASGIVMVSIPLSLATGLFCMWLIGHSLNQLSIAGFILSLGLLVDDSIVVTENISRHLRMGKARLTAALDGTREIAAAVFGSTFVLIFAFLPLIFLPGGAGVFTRTLPLATLFTVSASLIISLTIIPFIASRVLKRDDDPEGNAIMRFVSRGIHKVYRPILHRALDHPRRWFVATMAICLAAFALIPQIGFALFPDADVPHFLVEIRAPEGTSVAGTDRIVRHISEEIAKEDGIRTRVDNAGAGGPQVFYNVFTNFERTREGNVLVVQKEWDADETPALIERLRTKFADYPEAEINVRTFTNGVPVEAPVEFFVVGPDLDIIKRISGQVEGKLRANPAIRDINNPLKVERTDLNIGLDAPKAALLGVAPGSPRRVIRLALVGERAGTFRDSEGDPYPVVVRLPMDERRMVSALDDIYLPTTAGGSVPLGQVATPYLESVPPRVDRYQQERTNSITAFVRTGYNENRVMGELFEELQQMELPAGYQIVPGGVIQATEESFGGLGPIIAFAMLGMLAVLIAEFGNFRETIVVAGVVPLGMFGGIIALFITGFPISFTGVIGFVAMVGIEIKNSILLVDFTRQLRDRGLPLREAVEQAGEIRFLPVLLTSVTAVGGLLPLALSGTALYAPLAWVIIGGLISSTILSRIVTPVMYLLVARAVAPARSGPESPDAAHLETSG</sequence>
<dbReference type="Proteomes" id="UP000722336">
    <property type="component" value="Unassembled WGS sequence"/>
</dbReference>
<feature type="transmembrane region" description="Helical" evidence="1">
    <location>
        <begin position="878"/>
        <end position="900"/>
    </location>
</feature>
<keyword evidence="1" id="KW-0472">Membrane</keyword>
<dbReference type="Pfam" id="PF00873">
    <property type="entry name" value="ACR_tran"/>
    <property type="match status" value="1"/>
</dbReference>
<name>A0ABS6SEA1_9SPHN</name>
<dbReference type="PANTHER" id="PTHR32063">
    <property type="match status" value="1"/>
</dbReference>
<dbReference type="RefSeq" id="WP_218445415.1">
    <property type="nucleotide sequence ID" value="NZ_JAGSPA010000002.1"/>
</dbReference>
<gene>
    <name evidence="2" type="ORF">KCG44_07935</name>
</gene>
<keyword evidence="3" id="KW-1185">Reference proteome</keyword>
<keyword evidence="1" id="KW-1133">Transmembrane helix</keyword>
<proteinExistence type="predicted"/>
<comment type="caution">
    <text evidence="2">The sequence shown here is derived from an EMBL/GenBank/DDBJ whole genome shotgun (WGS) entry which is preliminary data.</text>
</comment>
<keyword evidence="1" id="KW-0812">Transmembrane</keyword>
<evidence type="ECO:0000313" key="3">
    <source>
        <dbReference type="Proteomes" id="UP000722336"/>
    </source>
</evidence>
<organism evidence="2 3">
    <name type="scientific">Pacificimonas pallii</name>
    <dbReference type="NCBI Taxonomy" id="2827236"/>
    <lineage>
        <taxon>Bacteria</taxon>
        <taxon>Pseudomonadati</taxon>
        <taxon>Pseudomonadota</taxon>
        <taxon>Alphaproteobacteria</taxon>
        <taxon>Sphingomonadales</taxon>
        <taxon>Sphingosinicellaceae</taxon>
        <taxon>Pacificimonas</taxon>
    </lineage>
</organism>
<reference evidence="2 3" key="1">
    <citation type="submission" date="2021-04" db="EMBL/GenBank/DDBJ databases">
        <authorList>
            <person name="Pira H."/>
            <person name="Risdian C."/>
            <person name="Wink J."/>
        </authorList>
    </citation>
    <scope>NUCLEOTIDE SEQUENCE [LARGE SCALE GENOMIC DNA]</scope>
    <source>
        <strain evidence="2 3">WHA3</strain>
    </source>
</reference>
<dbReference type="EMBL" id="JAGSPA010000002">
    <property type="protein sequence ID" value="MBV7256714.1"/>
    <property type="molecule type" value="Genomic_DNA"/>
</dbReference>
<feature type="transmembrane region" description="Helical" evidence="1">
    <location>
        <begin position="355"/>
        <end position="375"/>
    </location>
</feature>
<feature type="transmembrane region" description="Helical" evidence="1">
    <location>
        <begin position="381"/>
        <end position="404"/>
    </location>
</feature>
<dbReference type="InterPro" id="IPR001036">
    <property type="entry name" value="Acrflvin-R"/>
</dbReference>
<feature type="transmembrane region" description="Helical" evidence="1">
    <location>
        <begin position="906"/>
        <end position="927"/>
    </location>
</feature>